<dbReference type="InterPro" id="IPR036568">
    <property type="entry name" value="GGCT-like_sf"/>
</dbReference>
<dbReference type="InterPro" id="IPR017939">
    <property type="entry name" value="G-Glutamylcylcotransferase"/>
</dbReference>
<proteinExistence type="predicted"/>
<dbReference type="AlphaFoldDB" id="A0A4Q7P6A9"/>
<dbReference type="Gene3D" id="3.10.490.10">
    <property type="entry name" value="Gamma-glutamyl cyclotransferase-like"/>
    <property type="match status" value="1"/>
</dbReference>
<dbReference type="SUPFAM" id="SSF110857">
    <property type="entry name" value="Gamma-glutamyl cyclotransferase-like"/>
    <property type="match status" value="1"/>
</dbReference>
<dbReference type="GO" id="GO:0003839">
    <property type="term" value="F:gamma-glutamylcyclotransferase activity"/>
    <property type="evidence" value="ECO:0007669"/>
    <property type="project" value="InterPro"/>
</dbReference>
<dbReference type="PANTHER" id="PTHR12935">
    <property type="entry name" value="GAMMA-GLUTAMYLCYCLOTRANSFERASE"/>
    <property type="match status" value="1"/>
</dbReference>
<evidence type="ECO:0000313" key="4">
    <source>
        <dbReference type="EMBL" id="RZS95524.1"/>
    </source>
</evidence>
<feature type="binding site" evidence="3">
    <location>
        <position position="118"/>
    </location>
    <ligand>
        <name>substrate</name>
    </ligand>
</feature>
<dbReference type="CDD" id="cd06661">
    <property type="entry name" value="GGCT_like"/>
    <property type="match status" value="1"/>
</dbReference>
<accession>A0A4Q7P6A9</accession>
<sequence>MEKFYYFGYASNLDESTLEGRLKHKPQKIGVAVLPNFGFRFSHPNPDGSARANIVPSIHESVYGLLYEIEEADRDYFLNSEPGYDFVEKEVYSQEGKFRAFTFISPKNETGIFPNEEYWKVIIKGGKENGIPNTYLSLILNRVGKSDFLDVD</sequence>
<dbReference type="Proteomes" id="UP000292209">
    <property type="component" value="Unassembled WGS sequence"/>
</dbReference>
<evidence type="ECO:0000313" key="5">
    <source>
        <dbReference type="Proteomes" id="UP000292209"/>
    </source>
</evidence>
<reference evidence="4 5" key="1">
    <citation type="submission" date="2019-02" db="EMBL/GenBank/DDBJ databases">
        <title>Genomic Encyclopedia of Archaeal and Bacterial Type Strains, Phase II (KMG-II): from individual species to whole genera.</title>
        <authorList>
            <person name="Goeker M."/>
        </authorList>
    </citation>
    <scope>NUCLEOTIDE SEQUENCE [LARGE SCALE GENOMIC DNA]</scope>
    <source>
        <strain evidence="4 5">DSM 21411</strain>
    </source>
</reference>
<dbReference type="Pfam" id="PF13772">
    <property type="entry name" value="AIG2_2"/>
    <property type="match status" value="1"/>
</dbReference>
<dbReference type="RefSeq" id="WP_130274602.1">
    <property type="nucleotide sequence ID" value="NZ_SGXG01000001.1"/>
</dbReference>
<name>A0A4Q7P6A9_9BACT</name>
<dbReference type="PANTHER" id="PTHR12935:SF0">
    <property type="entry name" value="GAMMA-GLUTAMYLCYCLOTRANSFERASE"/>
    <property type="match status" value="1"/>
</dbReference>
<comment type="caution">
    <text evidence="4">The sequence shown here is derived from an EMBL/GenBank/DDBJ whole genome shotgun (WGS) entry which is preliminary data.</text>
</comment>
<dbReference type="InterPro" id="IPR013024">
    <property type="entry name" value="GGCT-like"/>
</dbReference>
<evidence type="ECO:0000256" key="3">
    <source>
        <dbReference type="PIRSR" id="PIRSR617939-2"/>
    </source>
</evidence>
<protein>
    <submittedName>
        <fullName evidence="4">AIG2 family protein</fullName>
    </submittedName>
</protein>
<dbReference type="EMBL" id="SGXG01000001">
    <property type="protein sequence ID" value="RZS95524.1"/>
    <property type="molecule type" value="Genomic_DNA"/>
</dbReference>
<organism evidence="4 5">
    <name type="scientific">Cecembia calidifontis</name>
    <dbReference type="NCBI Taxonomy" id="1187080"/>
    <lineage>
        <taxon>Bacteria</taxon>
        <taxon>Pseudomonadati</taxon>
        <taxon>Bacteroidota</taxon>
        <taxon>Cytophagia</taxon>
        <taxon>Cytophagales</taxon>
        <taxon>Cyclobacteriaceae</taxon>
        <taxon>Cecembia</taxon>
    </lineage>
</organism>
<keyword evidence="1" id="KW-0456">Lyase</keyword>
<feature type="active site" description="Proton acceptor" evidence="2">
    <location>
        <position position="81"/>
    </location>
</feature>
<dbReference type="OrthoDB" id="141582at2"/>
<evidence type="ECO:0000256" key="1">
    <source>
        <dbReference type="ARBA" id="ARBA00023239"/>
    </source>
</evidence>
<feature type="binding site" evidence="3">
    <location>
        <begin position="6"/>
        <end position="11"/>
    </location>
    <ligand>
        <name>substrate</name>
    </ligand>
</feature>
<evidence type="ECO:0000256" key="2">
    <source>
        <dbReference type="PIRSR" id="PIRSR617939-1"/>
    </source>
</evidence>
<keyword evidence="5" id="KW-1185">Reference proteome</keyword>
<gene>
    <name evidence="4" type="ORF">BC751_1057</name>
</gene>